<keyword evidence="3" id="KW-1185">Reference proteome</keyword>
<protein>
    <submittedName>
        <fullName evidence="2">Uncharacterized protein</fullName>
    </submittedName>
</protein>
<gene>
    <name evidence="2" type="ORF">RM555_11645</name>
</gene>
<keyword evidence="1" id="KW-0812">Transmembrane</keyword>
<proteinExistence type="predicted"/>
<dbReference type="Proteomes" id="UP001180973">
    <property type="component" value="Unassembled WGS sequence"/>
</dbReference>
<accession>A0ABU2WUU8</accession>
<feature type="transmembrane region" description="Helical" evidence="1">
    <location>
        <begin position="7"/>
        <end position="25"/>
    </location>
</feature>
<evidence type="ECO:0000313" key="2">
    <source>
        <dbReference type="EMBL" id="MDT0529641.1"/>
    </source>
</evidence>
<evidence type="ECO:0000256" key="1">
    <source>
        <dbReference type="SAM" id="Phobius"/>
    </source>
</evidence>
<organism evidence="2 3">
    <name type="scientific">Micromonospora reichwaldensis</name>
    <dbReference type="NCBI Taxonomy" id="3075516"/>
    <lineage>
        <taxon>Bacteria</taxon>
        <taxon>Bacillati</taxon>
        <taxon>Actinomycetota</taxon>
        <taxon>Actinomycetes</taxon>
        <taxon>Micromonosporales</taxon>
        <taxon>Micromonosporaceae</taxon>
        <taxon>Micromonospora</taxon>
    </lineage>
</organism>
<dbReference type="RefSeq" id="WP_311411751.1">
    <property type="nucleotide sequence ID" value="NZ_JAVRFL010000011.1"/>
</dbReference>
<sequence length="170" mass="17935">MNHRLKAPFVGLVALVLAVGGWFTYQQLRPAQTHPVSVSFAFDTTNRAKVAGYADAVVVGTVTGVAEVRQGERGAPHTIFKVAVSDKLKGDVEDTILVDQLGGTRGKDTWTVEGVQQLAVGSAYVLPLTSRNGSDEHVLVLTPTLAPVTTSGASVHVWTQAVANQDTTVS</sequence>
<evidence type="ECO:0000313" key="3">
    <source>
        <dbReference type="Proteomes" id="UP001180973"/>
    </source>
</evidence>
<keyword evidence="1" id="KW-1133">Transmembrane helix</keyword>
<comment type="caution">
    <text evidence="2">The sequence shown here is derived from an EMBL/GenBank/DDBJ whole genome shotgun (WGS) entry which is preliminary data.</text>
</comment>
<keyword evidence="1" id="KW-0472">Membrane</keyword>
<name>A0ABU2WUU8_9ACTN</name>
<reference evidence="2" key="1">
    <citation type="submission" date="2023-09" db="EMBL/GenBank/DDBJ databases">
        <title>30 novel species of actinomycetes from the DSMZ collection.</title>
        <authorList>
            <person name="Nouioui I."/>
        </authorList>
    </citation>
    <scope>NUCLEOTIDE SEQUENCE</scope>
    <source>
        <strain evidence="2">DSM 115977</strain>
    </source>
</reference>
<dbReference type="EMBL" id="JAVRFL010000011">
    <property type="protein sequence ID" value="MDT0529641.1"/>
    <property type="molecule type" value="Genomic_DNA"/>
</dbReference>